<sequence>MSFEVADAASAAELVNVDSGRHYGKSSWFGVSACQRGGRDVSQESDGRLINRRT</sequence>
<dbReference type="AlphaFoldDB" id="Q7UN92"/>
<keyword evidence="2" id="KW-1185">Reference proteome</keyword>
<evidence type="ECO:0000313" key="2">
    <source>
        <dbReference type="Proteomes" id="UP000001025"/>
    </source>
</evidence>
<reference evidence="1 2" key="1">
    <citation type="journal article" date="2003" name="Proc. Natl. Acad. Sci. U.S.A.">
        <title>Complete genome sequence of the marine planctomycete Pirellula sp. strain 1.</title>
        <authorList>
            <person name="Gloeckner F.O."/>
            <person name="Kube M."/>
            <person name="Bauer M."/>
            <person name="Teeling H."/>
            <person name="Lombardot T."/>
            <person name="Ludwig W."/>
            <person name="Gade D."/>
            <person name="Beck A."/>
            <person name="Borzym K."/>
            <person name="Heitmann K."/>
            <person name="Rabus R."/>
            <person name="Schlesner H."/>
            <person name="Amann R."/>
            <person name="Reinhardt R."/>
        </authorList>
    </citation>
    <scope>NUCLEOTIDE SEQUENCE [LARGE SCALE GENOMIC DNA]</scope>
    <source>
        <strain evidence="2">DSM 10527 / NCIMB 13988 / SH1</strain>
    </source>
</reference>
<dbReference type="STRING" id="243090.RB7714"/>
<dbReference type="EMBL" id="BX294146">
    <property type="protein sequence ID" value="CAD75527.1"/>
    <property type="molecule type" value="Genomic_DNA"/>
</dbReference>
<accession>Q7UN92</accession>
<evidence type="ECO:0000313" key="1">
    <source>
        <dbReference type="EMBL" id="CAD75527.1"/>
    </source>
</evidence>
<dbReference type="KEGG" id="rba:RB7714"/>
<organism evidence="1 2">
    <name type="scientific">Rhodopirellula baltica (strain DSM 10527 / NCIMB 13988 / SH1)</name>
    <dbReference type="NCBI Taxonomy" id="243090"/>
    <lineage>
        <taxon>Bacteria</taxon>
        <taxon>Pseudomonadati</taxon>
        <taxon>Planctomycetota</taxon>
        <taxon>Planctomycetia</taxon>
        <taxon>Pirellulales</taxon>
        <taxon>Pirellulaceae</taxon>
        <taxon>Rhodopirellula</taxon>
    </lineage>
</organism>
<gene>
    <name evidence="1" type="ordered locus">RB7714</name>
</gene>
<dbReference type="HOGENOM" id="CLU_3047388_0_0_0"/>
<dbReference type="Proteomes" id="UP000001025">
    <property type="component" value="Chromosome"/>
</dbReference>
<protein>
    <submittedName>
        <fullName evidence="1">Uncharacterized protein</fullName>
    </submittedName>
</protein>
<proteinExistence type="predicted"/>
<name>Q7UN92_RHOBA</name>
<dbReference type="EnsemblBacteria" id="CAD75527">
    <property type="protein sequence ID" value="CAD75527"/>
    <property type="gene ID" value="RB7714"/>
</dbReference>
<dbReference type="InParanoid" id="Q7UN92"/>